<dbReference type="Proteomes" id="UP000176614">
    <property type="component" value="Unassembled WGS sequence"/>
</dbReference>
<dbReference type="AlphaFoldDB" id="A0A1F4W1Q0"/>
<evidence type="ECO:0000313" key="2">
    <source>
        <dbReference type="Proteomes" id="UP000176614"/>
    </source>
</evidence>
<protein>
    <submittedName>
        <fullName evidence="1">Uncharacterized protein</fullName>
    </submittedName>
</protein>
<organism evidence="1 2">
    <name type="scientific">candidate division WWE3 bacterium RIFOXYA2_FULL_46_9</name>
    <dbReference type="NCBI Taxonomy" id="1802636"/>
    <lineage>
        <taxon>Bacteria</taxon>
        <taxon>Katanobacteria</taxon>
    </lineage>
</organism>
<evidence type="ECO:0000313" key="1">
    <source>
        <dbReference type="EMBL" id="OGC63208.1"/>
    </source>
</evidence>
<dbReference type="EMBL" id="MEVT01000008">
    <property type="protein sequence ID" value="OGC63208.1"/>
    <property type="molecule type" value="Genomic_DNA"/>
</dbReference>
<proteinExistence type="predicted"/>
<reference evidence="1 2" key="1">
    <citation type="journal article" date="2016" name="Nat. Commun.">
        <title>Thousands of microbial genomes shed light on interconnected biogeochemical processes in an aquifer system.</title>
        <authorList>
            <person name="Anantharaman K."/>
            <person name="Brown C.T."/>
            <person name="Hug L.A."/>
            <person name="Sharon I."/>
            <person name="Castelle C.J."/>
            <person name="Probst A.J."/>
            <person name="Thomas B.C."/>
            <person name="Singh A."/>
            <person name="Wilkins M.J."/>
            <person name="Karaoz U."/>
            <person name="Brodie E.L."/>
            <person name="Williams K.H."/>
            <person name="Hubbard S.S."/>
            <person name="Banfield J.F."/>
        </authorList>
    </citation>
    <scope>NUCLEOTIDE SEQUENCE [LARGE SCALE GENOMIC DNA]</scope>
</reference>
<gene>
    <name evidence="1" type="ORF">A2264_00770</name>
</gene>
<sequence length="131" mass="15132">MKPSWLRYNSTGLIYWDLTMEFLRGLLEGNFDKVPHVKLESQVIPSNFNKAIKVMEKGSSDSWIEIHVKFSSYEWLKDFEEALEGEMERYGVLRELGVFRCTASDPFGNESSKNAYSVDSIATLLSDYFPK</sequence>
<comment type="caution">
    <text evidence="1">The sequence shown here is derived from an EMBL/GenBank/DDBJ whole genome shotgun (WGS) entry which is preliminary data.</text>
</comment>
<accession>A0A1F4W1Q0</accession>
<name>A0A1F4W1Q0_UNCKA</name>